<keyword evidence="1" id="KW-1185">Reference proteome</keyword>
<dbReference type="Proteomes" id="UP001652625">
    <property type="component" value="Chromosome 10"/>
</dbReference>
<accession>A0ABM4CRY0</accession>
<dbReference type="SUPFAM" id="SSF53098">
    <property type="entry name" value="Ribonuclease H-like"/>
    <property type="match status" value="1"/>
</dbReference>
<reference evidence="2" key="1">
    <citation type="submission" date="2025-08" db="UniProtKB">
        <authorList>
            <consortium name="RefSeq"/>
        </authorList>
    </citation>
    <scope>IDENTIFICATION</scope>
</reference>
<name>A0ABM4CRY0_HYDVU</name>
<dbReference type="InterPro" id="IPR012337">
    <property type="entry name" value="RNaseH-like_sf"/>
</dbReference>
<evidence type="ECO:0000313" key="2">
    <source>
        <dbReference type="RefSeq" id="XP_065664605.1"/>
    </source>
</evidence>
<dbReference type="PANTHER" id="PTHR45749:SF21">
    <property type="entry name" value="DUF4371 DOMAIN-CONTAINING PROTEIN"/>
    <property type="match status" value="1"/>
</dbReference>
<organism evidence="1 2">
    <name type="scientific">Hydra vulgaris</name>
    <name type="common">Hydra</name>
    <name type="synonym">Hydra attenuata</name>
    <dbReference type="NCBI Taxonomy" id="6087"/>
    <lineage>
        <taxon>Eukaryota</taxon>
        <taxon>Metazoa</taxon>
        <taxon>Cnidaria</taxon>
        <taxon>Hydrozoa</taxon>
        <taxon>Hydroidolina</taxon>
        <taxon>Anthoathecata</taxon>
        <taxon>Aplanulata</taxon>
        <taxon>Hydridae</taxon>
        <taxon>Hydra</taxon>
    </lineage>
</organism>
<sequence length="277" mass="31649">MNSSTYLPVLLEINSSPVSKEDIVIREPFLGYIEIHAKDAATLKTVITEKLESDNLPLAGCRSQCYDNAAVMTGHISGLQQQICDRNPRALFVNCDNHSLNLVGVHAAKVDPIVITFFGTVESTFLFFSHSTLRWEQLKNAVKITVKRKAETRWNTKAEAVKAISEGITEQVELLESLSDNISQTMDTRNEAGTLFQNILKFNFIVLLHFWNNILGKVDPGHKRLQDPTINFKDAAFNMEMLKNYLKEFRDHLCQNAIKYSKRRCIEWGIEVERKFR</sequence>
<dbReference type="RefSeq" id="XP_065664605.1">
    <property type="nucleotide sequence ID" value="XM_065808533.1"/>
</dbReference>
<dbReference type="PANTHER" id="PTHR45749">
    <property type="match status" value="1"/>
</dbReference>
<dbReference type="GeneID" id="136086248"/>
<evidence type="ECO:0000313" key="1">
    <source>
        <dbReference type="Proteomes" id="UP001652625"/>
    </source>
</evidence>
<gene>
    <name evidence="2" type="primary">LOC136086248</name>
</gene>
<proteinExistence type="predicted"/>
<protein>
    <submittedName>
        <fullName evidence="2">52 kDa repressor of the inhibitor of the protein kinase-like</fullName>
    </submittedName>
</protein>